<comment type="similarity">
    <text evidence="2">Belongs to the TUBGCP family.</text>
</comment>
<feature type="compositionally biased region" description="Pro residues" evidence="7">
    <location>
        <begin position="1813"/>
        <end position="1835"/>
    </location>
</feature>
<reference evidence="9 10" key="1">
    <citation type="journal article" date="2019" name="Fungal Biol. Biotechnol.">
        <title>Draft genome sequence of fastidious pathogen Ceratobasidium theobromae, which causes vascular-streak dieback in Theobroma cacao.</title>
        <authorList>
            <person name="Ali S.S."/>
            <person name="Asman A."/>
            <person name="Shao J."/>
            <person name="Firmansyah A.P."/>
            <person name="Susilo A.W."/>
            <person name="Rosmana A."/>
            <person name="McMahon P."/>
            <person name="Junaid M."/>
            <person name="Guest D."/>
            <person name="Kheng T.Y."/>
            <person name="Meinhardt L.W."/>
            <person name="Bailey B.A."/>
        </authorList>
    </citation>
    <scope>NUCLEOTIDE SEQUENCE [LARGE SCALE GENOMIC DNA]</scope>
    <source>
        <strain evidence="9 10">CT2</strain>
    </source>
</reference>
<evidence type="ECO:0000313" key="10">
    <source>
        <dbReference type="Proteomes" id="UP000383932"/>
    </source>
</evidence>
<feature type="compositionally biased region" description="Polar residues" evidence="7">
    <location>
        <begin position="2257"/>
        <end position="2280"/>
    </location>
</feature>
<dbReference type="EMBL" id="SSOP01000043">
    <property type="protein sequence ID" value="KAB5593199.1"/>
    <property type="molecule type" value="Genomic_DNA"/>
</dbReference>
<feature type="compositionally biased region" description="Low complexity" evidence="7">
    <location>
        <begin position="990"/>
        <end position="1007"/>
    </location>
</feature>
<evidence type="ECO:0000256" key="3">
    <source>
        <dbReference type="ARBA" id="ARBA00022490"/>
    </source>
</evidence>
<comment type="subcellular location">
    <subcellularLocation>
        <location evidence="1">Cytoplasm</location>
        <location evidence="1">Cytoskeleton</location>
        <location evidence="1">Microtubule organizing center</location>
    </subcellularLocation>
</comment>
<dbReference type="GO" id="GO:0005874">
    <property type="term" value="C:microtubule"/>
    <property type="evidence" value="ECO:0007669"/>
    <property type="project" value="UniProtKB-KW"/>
</dbReference>
<dbReference type="InterPro" id="IPR041470">
    <property type="entry name" value="GCP_N"/>
</dbReference>
<dbReference type="GO" id="GO:0051011">
    <property type="term" value="F:microtubule minus-end binding"/>
    <property type="evidence" value="ECO:0007669"/>
    <property type="project" value="TreeGrafter"/>
</dbReference>
<keyword evidence="10" id="KW-1185">Reference proteome</keyword>
<dbReference type="GO" id="GO:0043015">
    <property type="term" value="F:gamma-tubulin binding"/>
    <property type="evidence" value="ECO:0007669"/>
    <property type="project" value="InterPro"/>
</dbReference>
<dbReference type="PANTHER" id="PTHR19302">
    <property type="entry name" value="GAMMA TUBULIN COMPLEX PROTEIN"/>
    <property type="match status" value="1"/>
</dbReference>
<dbReference type="GO" id="GO:0000922">
    <property type="term" value="C:spindle pole"/>
    <property type="evidence" value="ECO:0007669"/>
    <property type="project" value="InterPro"/>
</dbReference>
<feature type="compositionally biased region" description="Basic and acidic residues" evidence="7">
    <location>
        <begin position="1569"/>
        <end position="1583"/>
    </location>
</feature>
<keyword evidence="6" id="KW-0863">Zinc-finger</keyword>
<feature type="region of interest" description="Disordered" evidence="7">
    <location>
        <begin position="1529"/>
        <end position="1603"/>
    </location>
</feature>
<feature type="compositionally biased region" description="Polar residues" evidence="7">
    <location>
        <begin position="2699"/>
        <end position="2719"/>
    </location>
</feature>
<evidence type="ECO:0000256" key="5">
    <source>
        <dbReference type="ARBA" id="ARBA00023212"/>
    </source>
</evidence>
<feature type="compositionally biased region" description="Polar residues" evidence="7">
    <location>
        <begin position="1902"/>
        <end position="1916"/>
    </location>
</feature>
<evidence type="ECO:0000256" key="1">
    <source>
        <dbReference type="ARBA" id="ARBA00004267"/>
    </source>
</evidence>
<accession>A0A5N5QNH0</accession>
<feature type="region of interest" description="Disordered" evidence="7">
    <location>
        <begin position="2134"/>
        <end position="2218"/>
    </location>
</feature>
<feature type="compositionally biased region" description="Basic and acidic residues" evidence="7">
    <location>
        <begin position="1764"/>
        <end position="1773"/>
    </location>
</feature>
<feature type="compositionally biased region" description="Acidic residues" evidence="7">
    <location>
        <begin position="1372"/>
        <end position="1389"/>
    </location>
</feature>
<dbReference type="GO" id="GO:0051225">
    <property type="term" value="P:spindle assembly"/>
    <property type="evidence" value="ECO:0007669"/>
    <property type="project" value="TreeGrafter"/>
</dbReference>
<feature type="compositionally biased region" description="Acidic residues" evidence="7">
    <location>
        <begin position="1641"/>
        <end position="1651"/>
    </location>
</feature>
<feature type="region of interest" description="Disordered" evidence="7">
    <location>
        <begin position="924"/>
        <end position="958"/>
    </location>
</feature>
<dbReference type="OrthoDB" id="1608002at2759"/>
<gene>
    <name evidence="9" type="ORF">CTheo_3362</name>
</gene>
<feature type="compositionally biased region" description="Acidic residues" evidence="7">
    <location>
        <begin position="1664"/>
        <end position="1673"/>
    </location>
</feature>
<feature type="region of interest" description="Disordered" evidence="7">
    <location>
        <begin position="1051"/>
        <end position="1275"/>
    </location>
</feature>
<feature type="compositionally biased region" description="Polar residues" evidence="7">
    <location>
        <begin position="1992"/>
        <end position="2016"/>
    </location>
</feature>
<feature type="compositionally biased region" description="Basic and acidic residues" evidence="7">
    <location>
        <begin position="2551"/>
        <end position="2566"/>
    </location>
</feature>
<dbReference type="Gene3D" id="1.20.120.1900">
    <property type="entry name" value="Gamma-tubulin complex, C-terminal domain"/>
    <property type="match status" value="1"/>
</dbReference>
<feature type="compositionally biased region" description="Acidic residues" evidence="7">
    <location>
        <begin position="1120"/>
        <end position="1142"/>
    </location>
</feature>
<dbReference type="PROSITE" id="PS50103">
    <property type="entry name" value="ZF_C3H1"/>
    <property type="match status" value="1"/>
</dbReference>
<feature type="compositionally biased region" description="Acidic residues" evidence="7">
    <location>
        <begin position="1778"/>
        <end position="1796"/>
    </location>
</feature>
<feature type="region of interest" description="Disordered" evidence="7">
    <location>
        <begin position="1291"/>
        <end position="1315"/>
    </location>
</feature>
<keyword evidence="6" id="KW-0479">Metal-binding</keyword>
<keyword evidence="3" id="KW-0963">Cytoplasm</keyword>
<feature type="compositionally biased region" description="Polar residues" evidence="7">
    <location>
        <begin position="1964"/>
        <end position="1982"/>
    </location>
</feature>
<feature type="compositionally biased region" description="Pro residues" evidence="7">
    <location>
        <begin position="1177"/>
        <end position="1186"/>
    </location>
</feature>
<comment type="caution">
    <text evidence="9">The sequence shown here is derived from an EMBL/GenBank/DDBJ whole genome shotgun (WGS) entry which is preliminary data.</text>
</comment>
<dbReference type="PANTHER" id="PTHR19302:SF27">
    <property type="entry name" value="GAMMA-TUBULIN COMPLEX COMPONENT 4"/>
    <property type="match status" value="1"/>
</dbReference>
<dbReference type="InterPro" id="IPR042241">
    <property type="entry name" value="GCP_C_sf"/>
</dbReference>
<feature type="region of interest" description="Disordered" evidence="7">
    <location>
        <begin position="2252"/>
        <end position="2363"/>
    </location>
</feature>
<dbReference type="InterPro" id="IPR027417">
    <property type="entry name" value="P-loop_NTPase"/>
</dbReference>
<feature type="compositionally biased region" description="Low complexity" evidence="7">
    <location>
        <begin position="2198"/>
        <end position="2210"/>
    </location>
</feature>
<evidence type="ECO:0000256" key="4">
    <source>
        <dbReference type="ARBA" id="ARBA00022701"/>
    </source>
</evidence>
<feature type="region of interest" description="Disordered" evidence="7">
    <location>
        <begin position="867"/>
        <end position="891"/>
    </location>
</feature>
<feature type="compositionally biased region" description="Acidic residues" evidence="7">
    <location>
        <begin position="1539"/>
        <end position="1568"/>
    </location>
</feature>
<proteinExistence type="inferred from homology"/>
<dbReference type="GO" id="GO:0051321">
    <property type="term" value="P:meiotic cell cycle"/>
    <property type="evidence" value="ECO:0007669"/>
    <property type="project" value="TreeGrafter"/>
</dbReference>
<protein>
    <submittedName>
        <fullName evidence="9">Proteophosphoglycan 5</fullName>
    </submittedName>
</protein>
<feature type="region of interest" description="Disordered" evidence="7">
    <location>
        <begin position="2439"/>
        <end position="2458"/>
    </location>
</feature>
<evidence type="ECO:0000313" key="9">
    <source>
        <dbReference type="EMBL" id="KAB5593199.1"/>
    </source>
</evidence>
<feature type="zinc finger region" description="C3H1-type" evidence="6">
    <location>
        <begin position="825"/>
        <end position="852"/>
    </location>
</feature>
<feature type="compositionally biased region" description="Polar residues" evidence="7">
    <location>
        <begin position="2538"/>
        <end position="2549"/>
    </location>
</feature>
<feature type="compositionally biased region" description="Pro residues" evidence="7">
    <location>
        <begin position="1917"/>
        <end position="1932"/>
    </location>
</feature>
<dbReference type="Gene3D" id="3.40.50.300">
    <property type="entry name" value="P-loop containing nucleotide triphosphate hydrolases"/>
    <property type="match status" value="1"/>
</dbReference>
<feature type="compositionally biased region" description="Low complexity" evidence="7">
    <location>
        <begin position="1058"/>
        <end position="1078"/>
    </location>
</feature>
<evidence type="ECO:0000256" key="2">
    <source>
        <dbReference type="ARBA" id="ARBA00010337"/>
    </source>
</evidence>
<dbReference type="Pfam" id="PF04130">
    <property type="entry name" value="GCP_C_terminal"/>
    <property type="match status" value="1"/>
</dbReference>
<feature type="domain" description="C3H1-type" evidence="8">
    <location>
        <begin position="825"/>
        <end position="852"/>
    </location>
</feature>
<feature type="region of interest" description="Disordered" evidence="7">
    <location>
        <begin position="1351"/>
        <end position="1391"/>
    </location>
</feature>
<feature type="compositionally biased region" description="Polar residues" evidence="7">
    <location>
        <begin position="1703"/>
        <end position="1712"/>
    </location>
</feature>
<keyword evidence="4" id="KW-0493">Microtubule</keyword>
<dbReference type="InterPro" id="IPR007259">
    <property type="entry name" value="GCP"/>
</dbReference>
<feature type="region of interest" description="Disordered" evidence="7">
    <location>
        <begin position="990"/>
        <end position="1014"/>
    </location>
</feature>
<feature type="compositionally biased region" description="Polar residues" evidence="7">
    <location>
        <begin position="2439"/>
        <end position="2457"/>
    </location>
</feature>
<feature type="compositionally biased region" description="Low complexity" evidence="7">
    <location>
        <begin position="566"/>
        <end position="584"/>
    </location>
</feature>
<dbReference type="GO" id="GO:0000278">
    <property type="term" value="P:mitotic cell cycle"/>
    <property type="evidence" value="ECO:0007669"/>
    <property type="project" value="TreeGrafter"/>
</dbReference>
<organism evidence="9 10">
    <name type="scientific">Ceratobasidium theobromae</name>
    <dbReference type="NCBI Taxonomy" id="1582974"/>
    <lineage>
        <taxon>Eukaryota</taxon>
        <taxon>Fungi</taxon>
        <taxon>Dikarya</taxon>
        <taxon>Basidiomycota</taxon>
        <taxon>Agaricomycotina</taxon>
        <taxon>Agaricomycetes</taxon>
        <taxon>Cantharellales</taxon>
        <taxon>Ceratobasidiaceae</taxon>
        <taxon>Ceratobasidium</taxon>
    </lineage>
</organism>
<feature type="region of interest" description="Disordered" evidence="7">
    <location>
        <begin position="554"/>
        <end position="617"/>
    </location>
</feature>
<dbReference type="Proteomes" id="UP000383932">
    <property type="component" value="Unassembled WGS sequence"/>
</dbReference>
<dbReference type="GO" id="GO:0008270">
    <property type="term" value="F:zinc ion binding"/>
    <property type="evidence" value="ECO:0007669"/>
    <property type="project" value="UniProtKB-KW"/>
</dbReference>
<evidence type="ECO:0000259" key="8">
    <source>
        <dbReference type="PROSITE" id="PS50103"/>
    </source>
</evidence>
<feature type="region of interest" description="Disordered" evidence="7">
    <location>
        <begin position="1641"/>
        <end position="2027"/>
    </location>
</feature>
<feature type="region of interest" description="Disordered" evidence="7">
    <location>
        <begin position="2479"/>
        <end position="2719"/>
    </location>
</feature>
<feature type="compositionally biased region" description="Polar residues" evidence="7">
    <location>
        <begin position="585"/>
        <end position="614"/>
    </location>
</feature>
<feature type="compositionally biased region" description="Low complexity" evidence="7">
    <location>
        <begin position="935"/>
        <end position="945"/>
    </location>
</feature>
<feature type="compositionally biased region" description="Polar residues" evidence="7">
    <location>
        <begin position="2302"/>
        <end position="2319"/>
    </location>
</feature>
<dbReference type="GO" id="GO:0031122">
    <property type="term" value="P:cytoplasmic microtubule organization"/>
    <property type="evidence" value="ECO:0007669"/>
    <property type="project" value="TreeGrafter"/>
</dbReference>
<feature type="compositionally biased region" description="Polar residues" evidence="7">
    <location>
        <begin position="2136"/>
        <end position="2149"/>
    </location>
</feature>
<dbReference type="GO" id="GO:0007020">
    <property type="term" value="P:microtubule nucleation"/>
    <property type="evidence" value="ECO:0007669"/>
    <property type="project" value="InterPro"/>
</dbReference>
<name>A0A5N5QNH0_9AGAM</name>
<dbReference type="SUPFAM" id="SSF52540">
    <property type="entry name" value="P-loop containing nucleoside triphosphate hydrolases"/>
    <property type="match status" value="1"/>
</dbReference>
<dbReference type="GO" id="GO:0005816">
    <property type="term" value="C:spindle pole body"/>
    <property type="evidence" value="ECO:0007669"/>
    <property type="project" value="UniProtKB-ARBA"/>
</dbReference>
<evidence type="ECO:0000256" key="7">
    <source>
        <dbReference type="SAM" id="MobiDB-lite"/>
    </source>
</evidence>
<feature type="compositionally biased region" description="Basic and acidic residues" evidence="7">
    <location>
        <begin position="1210"/>
        <end position="1229"/>
    </location>
</feature>
<keyword evidence="6" id="KW-0862">Zinc</keyword>
<evidence type="ECO:0000256" key="6">
    <source>
        <dbReference type="PROSITE-ProRule" id="PRU00723"/>
    </source>
</evidence>
<dbReference type="InterPro" id="IPR040457">
    <property type="entry name" value="GCP_C"/>
</dbReference>
<dbReference type="Pfam" id="PF17681">
    <property type="entry name" value="GCP_N_terminal"/>
    <property type="match status" value="1"/>
</dbReference>
<keyword evidence="5" id="KW-0206">Cytoskeleton</keyword>
<sequence length="3165" mass="341488">MLAEVLLIMAGHASSLLEPDGTISPAFAPLLHPGEQQVLKELATLASQYRKLRQACPTLGQQSQYMSSFCATLGEILTEYEDLVVETEARILKRDTELVANATVVPLSAVKATFAVWDVQFTALCLLVDQLEAGPPRVYEGLSGGNRWPPGPLIDLLLQRARTGVRRVAEITNRLALAVQRVWRSHLLAYLVHGILDASDPIARAADGYKLNPECIPACVSPQTREAIAYVGRAVVVVGVGVPRQLAVVHARLLGRVLPQDRYAFDAAVERIKGNISEWLWSRVLTRGDVIGAVECFANYFLLRNGEFALALLREIERLKSSRLAAKPTSRTSGGLIRDMDLSLAILRASLGTSAQNDPSLDNLRFTLIEGPLRPLLPSTDPSTLAPKPQLQLKSALSTGPVLFDDFLLGARATLSHTLAWPLDLVLGQAELQTYGAVFAYLSAMRRGHAKALECWGTLSGAWRARRAWDDTTAGKKKKGKMKAVQRDDYELGEGDQEARKRLVKCAWGVVREMVWFFDTLWGYIMTDVGFGLSILGDADNVQVVDVQYRKLQAQLRPRRSHPQPGRRSSTTTRAGTTRAGSPTSTHFGPSPSTQFGGSASNQNFRSSASQHASDTPPDVLDFSTLRTLHAMYLANIVSGSLLGHSGCASLVRAALETCERFVGMVERWGGDVLPGVLEEGSAGVGGKLVDERLKAVKEIDEVGGAVWRMWLGMTEFQTFHSHLEAFYEQLSLSPGQGADGSTMTGNTSAYLRDLFRPHIKGGKGGEEDRRTVERLSLRLDFNAKFSEPHGYGYDKGSRGILQQGGIVLRAPGGLNMPQSEPVWRVKRNPCPFYQSGSCVFNHKCNFIHDGDVPQRRPDMRTHVPVYRRTPENSVDSFSSSEEDQEEHVIDEHSAAAPSLVFSSIYGPRPNSVNRLQLANVDLPVSPESLPNTPPRTSRPTSHHSGFVSVTSPAPSRPLSSSLGIGIGGRTQGGLAEVFAAVANAQAQATVPPPTAGSLPSPLSLSPKSPPNDAQEIEIKQDNFTLEQFPFKLALSNQSSLLLNRTTRAAARADSRRASSLPQRSGSNSSSGSGKNGKQPTVVSAPDRFSISSDPRRAGNVSLERPGSHSRSISVSSVPEAEEEEDEEEADDECEDEEDEDEPHIVNDPPSLESLLPYPRDVSTEPSPDPTRQRFVPPAPGPPPVQPQGNARAEGSLQPRRPNDRNNSARHIEHELLLDELEERLGVEPRRRRARSSAASEQPKAGTPAPEQPTRNATDGQAEVQRKTTLVKSGVDMDAARDMLSAMFAKRAVEQDVPGSPGSPPGASSDEHSFLPVDWDVGSLDFTRADSVAGPSEAEDDENAQIIHSTVYPQAHSNTPSSHSHSHHTDTETDTYSEFSSEEPTEDLSELINQSVVLTPVNVVLRREVGRETSLPSRAGSGSGFGTPRTTTITSVTRVGSIADASTPRNATLTGLEQGDVQSLGSPVSRRGSANLLQTGRSRAGSFALRFDVVSRPVSAFGSASRSGSGSGSGFVRLDRVVSSSSRGSVGLALCKEGEEGEDGDEEGGDESGDGDGGEDESESEDGEREMGGVEIGKVRSEDGVENQGDGPGAGSGAGPRLSLVASSYQSSRLGDLTLPSIEPEPLVSVKGVRLSECEAEALWELEEGQEGSERRSEGPGEPEGGEGDEEPEEKGLGIGKEGKAGEGTAGIMARDIREVAPQKSQATSQEHVGQGQERVEQELASEEPVGMGWEGEKEPEADEPSHALPERQEHLVEVVSRPELPEATRDVDSESSASEEDELVGMDEPAPEYEADQVFAPEPHSESRHSPLPVPSPLVEPSQPPESSPGPGPSPALGDLVELEPPVELAFSELGHSPRLECSPELRAPLEPQRSQDSPEFSPEPLLDPQPVQELDHSRTPKFSPQLKRSSLSTNPPLPHFTPSPQLPPLPEEIFDDTGLLEHALSRNGESPMDSGSPERSPELQSFTPPESARTSLSEIPSLSELAPLATHSNTLPQNARTATLTSEPRTTSEPSKARPRSQLKPLRLSLMYGLKTPTPGAGFTPISANSTAPTPVPLTAIPSPTPTAMYPTPASAHPVRQTTHTRSASHSVSSLHDADEPVRITTQDDAGHGSFRAENVAWFGSKPTLKRGSLSASMRNSIRQSVRGSERSPAAIKVEHSPSRHITTLLPEATAAPEDEDVRPLPSVWGDDDIEGSGSSRQGSQSIDDAADDSSRSVPVFEVAAAAPVPAEVQPPKTPDRLDTIPRYPAFVQMGPTSPRVSETRTPLASPSFVSTPTKPKRQSKVSPPMRSRKWADTVDQGSIGSLPTFDTPTPSGRSPDVRPASAPNASPLGERPLEAPHTNGNHRPESTPRSDRLGYPRYMQIPNTAPLSISPRRVSPSIMQRAQEEGLDPFDDIYPDDMRMPLTAPLHLRMRMPKKEGSGPWLAEYFTNSPSSFHGSQPGSLHSASSSVSNGVKVVPPRQRTVAIKKVDVEAETFGSPGPGPSTMKTYSERRQSAEALKSPILLQSTFEREASSPKESQSPAPTERAMSKGTARQASAATATPSKGEDKPKVKISPRELTPEAVPRTRSVGPSPPSQSPLRNELDEAPPMEVQRHMVGRSPSLSASPGMHPPTPLSAPSPLQILRRNMMARTSPESPKFLSPQMRLASFSDSRPSRHQHHASLAPTPTTREEMRHIPTPMSAPGPRDRRSLTPGGQTTRTPSRPGSPAQSIQSTLSQTKPLLFFAIAKNSAQEVERLLQVGEAKPNDKAGPEDLPALAFALANEQLTDKTQIVKSLLSHGADPSSVLHRHSGSGQFDDADLALTSRIEQGINPAIRYYLNRKRMTIPAPQAELLEKNNFGGLTRAGFSIIGQDAALDELIRVVAGHCRRQTLNPLVIVFSGGPGCGKSLLASKIGPLLHVPSFTVNMTNLRNESALFNYISMTTKPGHPQIPLVDFLKHNEGQRCVIVLEVSLTTPPPTPYSPGHQEIEKAADKTVWHSLLMPWEWGKATVISPTTNEQIDIDTSKVIWIATSNSGDDATLKFFAERSRPSGGVGIDRGGESALARLTQGPRPNDNFTRKDYLQLMQAVRKRLGELLGSSIISRVSSVLPFLPFTGEEVYALASESLSAMRADQKGDQNVEDVDWEELLQQAVGEYIPGEGARSVHRAVQRAFDEITEW</sequence>
<feature type="compositionally biased region" description="Basic and acidic residues" evidence="7">
    <location>
        <begin position="1735"/>
        <end position="1757"/>
    </location>
</feature>
<dbReference type="GO" id="GO:0000930">
    <property type="term" value="C:gamma-tubulin complex"/>
    <property type="evidence" value="ECO:0007669"/>
    <property type="project" value="UniProtKB-ARBA"/>
</dbReference>
<dbReference type="InterPro" id="IPR000571">
    <property type="entry name" value="Znf_CCCH"/>
</dbReference>
<feature type="compositionally biased region" description="Basic and acidic residues" evidence="7">
    <location>
        <begin position="2349"/>
        <end position="2361"/>
    </location>
</feature>